<dbReference type="PANTHER" id="PTHR47197:SF3">
    <property type="entry name" value="DIHYDRO-HEME D1 DEHYDROGENASE"/>
    <property type="match status" value="1"/>
</dbReference>
<evidence type="ECO:0000313" key="3">
    <source>
        <dbReference type="EMBL" id="SBT40790.1"/>
    </source>
</evidence>
<evidence type="ECO:0000256" key="1">
    <source>
        <dbReference type="SAM" id="MobiDB-lite"/>
    </source>
</evidence>
<gene>
    <name evidence="3" type="ORF">GA0070611_1394</name>
</gene>
<name>A0A1A8ZAD6_9ACTN</name>
<sequence length="325" mass="33446">MRRAMVAGLSVLLAVTGCASTSTPASGPARPATGDAELPAAGSVVRRVPVPPKPDGLSAGPTGLWVGSYGSPAVTQIDTRTGTPARTVQLSGLQIPLSVRADATAVWAADYGTSTVVRIDPATGRPGTAIPVGSSPVGFAEVAGQVWVVNQGDSTISVINPSVGKVVRTIAVDGLKGGFPVAFDGAVWVADLDGSSNQLWRIDPASGRVTAKVPVGPHPSEVAFGFGSGWVTDRDGLTRFDPFTGSVQKRFTNAGHQLDGVAVTTDSVWVGSIGDNQLVRIDPRRDEVTGRVPDIKGPRQIAVVDGQLWVAEFGGNTVLQITPTD</sequence>
<dbReference type="PROSITE" id="PS51257">
    <property type="entry name" value="PROKAR_LIPOPROTEIN"/>
    <property type="match status" value="1"/>
</dbReference>
<reference evidence="4" key="1">
    <citation type="submission" date="2016-06" db="EMBL/GenBank/DDBJ databases">
        <authorList>
            <person name="Varghese N."/>
            <person name="Submissions Spin"/>
        </authorList>
    </citation>
    <scope>NUCLEOTIDE SEQUENCE [LARGE SCALE GENOMIC DNA]</scope>
    <source>
        <strain evidence="4">DSM 44815</strain>
    </source>
</reference>
<protein>
    <recommendedName>
        <fullName evidence="5">Streptogramin lyase</fullName>
    </recommendedName>
</protein>
<keyword evidence="4" id="KW-1185">Reference proteome</keyword>
<dbReference type="EMBL" id="LT594323">
    <property type="protein sequence ID" value="SBT40790.1"/>
    <property type="molecule type" value="Genomic_DNA"/>
</dbReference>
<evidence type="ECO:0000256" key="2">
    <source>
        <dbReference type="SAM" id="SignalP"/>
    </source>
</evidence>
<feature type="signal peptide" evidence="2">
    <location>
        <begin position="1"/>
        <end position="19"/>
    </location>
</feature>
<dbReference type="OrthoDB" id="57332at2"/>
<dbReference type="PATRIC" id="fig|261654.4.peg.1421"/>
<organism evidence="3 4">
    <name type="scientific">Micromonospora auratinigra</name>
    <dbReference type="NCBI Taxonomy" id="261654"/>
    <lineage>
        <taxon>Bacteria</taxon>
        <taxon>Bacillati</taxon>
        <taxon>Actinomycetota</taxon>
        <taxon>Actinomycetes</taxon>
        <taxon>Micromonosporales</taxon>
        <taxon>Micromonosporaceae</taxon>
        <taxon>Micromonospora</taxon>
    </lineage>
</organism>
<dbReference type="SUPFAM" id="SSF51004">
    <property type="entry name" value="C-terminal (heme d1) domain of cytochrome cd1-nitrite reductase"/>
    <property type="match status" value="1"/>
</dbReference>
<dbReference type="RefSeq" id="WP_157740244.1">
    <property type="nucleotide sequence ID" value="NZ_LT594323.1"/>
</dbReference>
<keyword evidence="2" id="KW-0732">Signal</keyword>
<evidence type="ECO:0008006" key="5">
    <source>
        <dbReference type="Google" id="ProtNLM"/>
    </source>
</evidence>
<evidence type="ECO:0000313" key="4">
    <source>
        <dbReference type="Proteomes" id="UP000199385"/>
    </source>
</evidence>
<accession>A0A1A8ZAD6</accession>
<feature type="chain" id="PRO_5008382498" description="Streptogramin lyase" evidence="2">
    <location>
        <begin position="20"/>
        <end position="325"/>
    </location>
</feature>
<dbReference type="InterPro" id="IPR051200">
    <property type="entry name" value="Host-pathogen_enzymatic-act"/>
</dbReference>
<dbReference type="InterPro" id="IPR015943">
    <property type="entry name" value="WD40/YVTN_repeat-like_dom_sf"/>
</dbReference>
<proteinExistence type="predicted"/>
<dbReference type="Proteomes" id="UP000199385">
    <property type="component" value="Chromosome I"/>
</dbReference>
<dbReference type="InterPro" id="IPR011048">
    <property type="entry name" value="Haem_d1_sf"/>
</dbReference>
<dbReference type="AlphaFoldDB" id="A0A1A8ZAD6"/>
<dbReference type="Gene3D" id="2.130.10.10">
    <property type="entry name" value="YVTN repeat-like/Quinoprotein amine dehydrogenase"/>
    <property type="match status" value="2"/>
</dbReference>
<feature type="region of interest" description="Disordered" evidence="1">
    <location>
        <begin position="20"/>
        <end position="40"/>
    </location>
</feature>
<dbReference type="PANTHER" id="PTHR47197">
    <property type="entry name" value="PROTEIN NIRF"/>
    <property type="match status" value="1"/>
</dbReference>